<dbReference type="PANTHER" id="PTHR37296:SF1">
    <property type="entry name" value="CONSERVED VIRULENCE FACTOR B"/>
    <property type="match status" value="1"/>
</dbReference>
<accession>Q7VFW5</accession>
<dbReference type="Gene3D" id="2.40.50.140">
    <property type="entry name" value="Nucleic acid-binding proteins"/>
    <property type="match status" value="1"/>
</dbReference>
<sequence>MRHSKPFLRLSSESKNAGVKKTLAHTKTTNKHCVAKAIQIGKIQKLRIMRLSKYGAYLGTLPQDSIQHRESTYSAQIFTEVLLPNKFLPPQSAINDELEVFVLTDSEDRLVATTQTPKAQYGDIVELEVIDYASFGCFLDIGVDKHIFMPTQNPTRFKLHQKVVVVITLDKQSRLIAKTNIKSYLKPAPMLLLHKKIKAFVFEQTPLGFGCVIENAYYGLLYHNELPQGITLNIGTHIDAYIKNTSSHSHQRSDGKLDLTLNPPHSQEQKQFLLNQMPLALDFSASPQKVFNTLQMSKKLFKRLINELTREGKIEFISHKRMFERINKPQKKEIL</sequence>
<dbReference type="KEGG" id="hhe:HH_1560"/>
<reference evidence="3 4" key="1">
    <citation type="journal article" date="2003" name="Proc. Natl. Acad. Sci. U.S.A.">
        <title>The complete genome sequence of the carcinogenic bacterium Helicobacter hepaticus.</title>
        <authorList>
            <person name="Suerbaum S."/>
            <person name="Josenhans C."/>
            <person name="Sterzenbach T."/>
            <person name="Drescher B."/>
            <person name="Brandt P."/>
            <person name="Bell M."/>
            <person name="Droege M."/>
            <person name="Fartmann B."/>
            <person name="Fischer H.-P."/>
            <person name="Ge Z."/>
            <person name="Hoerster A."/>
            <person name="Holland R."/>
            <person name="Klein K."/>
            <person name="Koenig J."/>
            <person name="Macko L."/>
            <person name="Mendz G.L."/>
            <person name="Nyakatura G."/>
            <person name="Schauer D.B."/>
            <person name="Shen Z."/>
            <person name="Weber J."/>
            <person name="Frosch M."/>
            <person name="Fox J.G."/>
        </authorList>
    </citation>
    <scope>NUCLEOTIDE SEQUENCE [LARGE SCALE GENOMIC DNA]</scope>
    <source>
        <strain evidence="4">ATCC 51449 / 3B1</strain>
    </source>
</reference>
<organism evidence="3 4">
    <name type="scientific">Helicobacter hepaticus (strain ATCC 51449 / 3B1)</name>
    <dbReference type="NCBI Taxonomy" id="235279"/>
    <lineage>
        <taxon>Bacteria</taxon>
        <taxon>Pseudomonadati</taxon>
        <taxon>Campylobacterota</taxon>
        <taxon>Epsilonproteobacteria</taxon>
        <taxon>Campylobacterales</taxon>
        <taxon>Helicobacteraceae</taxon>
        <taxon>Helicobacter</taxon>
    </lineage>
</organism>
<evidence type="ECO:0000313" key="3">
    <source>
        <dbReference type="EMBL" id="AAP78157.1"/>
    </source>
</evidence>
<keyword evidence="4" id="KW-1185">Reference proteome</keyword>
<evidence type="ECO:0000259" key="1">
    <source>
        <dbReference type="Pfam" id="PF13509"/>
    </source>
</evidence>
<dbReference type="PANTHER" id="PTHR37296">
    <property type="entry name" value="CONSERVED VIRULENCE FACTOR B"/>
    <property type="match status" value="1"/>
</dbReference>
<dbReference type="InterPro" id="IPR039566">
    <property type="entry name" value="CvfB_S1_st"/>
</dbReference>
<dbReference type="Pfam" id="PF17783">
    <property type="entry name" value="WHD_CvfB"/>
    <property type="match status" value="1"/>
</dbReference>
<dbReference type="Gene3D" id="1.10.10.10">
    <property type="entry name" value="Winged helix-like DNA-binding domain superfamily/Winged helix DNA-binding domain"/>
    <property type="match status" value="1"/>
</dbReference>
<protein>
    <recommendedName>
        <fullName evidence="5">S1 motif domain-containing protein</fullName>
    </recommendedName>
</protein>
<evidence type="ECO:0000259" key="2">
    <source>
        <dbReference type="Pfam" id="PF17783"/>
    </source>
</evidence>
<dbReference type="InterPro" id="IPR014464">
    <property type="entry name" value="CvfB_fam"/>
</dbReference>
<dbReference type="RefSeq" id="WP_011116400.1">
    <property type="nucleotide sequence ID" value="NC_004917.1"/>
</dbReference>
<name>Q7VFW5_HELHP</name>
<dbReference type="EMBL" id="AE017125">
    <property type="protein sequence ID" value="AAP78157.1"/>
    <property type="molecule type" value="Genomic_DNA"/>
</dbReference>
<dbReference type="InterPro" id="IPR012340">
    <property type="entry name" value="NA-bd_OB-fold"/>
</dbReference>
<dbReference type="Proteomes" id="UP000002495">
    <property type="component" value="Chromosome"/>
</dbReference>
<feature type="domain" description="Conserved virulence factor B-like winged helix" evidence="2">
    <location>
        <begin position="280"/>
        <end position="316"/>
    </location>
</feature>
<dbReference type="AlphaFoldDB" id="Q7VFW5"/>
<dbReference type="eggNOG" id="COG2996">
    <property type="taxonomic scope" value="Bacteria"/>
</dbReference>
<dbReference type="STRING" id="235279.HH_1560"/>
<evidence type="ECO:0008006" key="5">
    <source>
        <dbReference type="Google" id="ProtNLM"/>
    </source>
</evidence>
<feature type="domain" description="Conserved virulence factor B first S1" evidence="1">
    <location>
        <begin position="40"/>
        <end position="115"/>
    </location>
</feature>
<dbReference type="HOGENOM" id="CLU_064885_1_0_7"/>
<proteinExistence type="predicted"/>
<dbReference type="InterPro" id="IPR040764">
    <property type="entry name" value="CvfB_WH"/>
</dbReference>
<dbReference type="Pfam" id="PF13509">
    <property type="entry name" value="S1_2"/>
    <property type="match status" value="1"/>
</dbReference>
<evidence type="ECO:0000313" key="4">
    <source>
        <dbReference type="Proteomes" id="UP000002495"/>
    </source>
</evidence>
<dbReference type="InterPro" id="IPR036388">
    <property type="entry name" value="WH-like_DNA-bd_sf"/>
</dbReference>
<gene>
    <name evidence="3" type="ordered locus">HH_1560</name>
</gene>